<dbReference type="Gene3D" id="3.20.20.70">
    <property type="entry name" value="Aldolase class I"/>
    <property type="match status" value="1"/>
</dbReference>
<dbReference type="GO" id="GO:0009052">
    <property type="term" value="P:pentose-phosphate shunt, non-oxidative branch"/>
    <property type="evidence" value="ECO:0007669"/>
    <property type="project" value="TreeGrafter"/>
</dbReference>
<dbReference type="InterPro" id="IPR013785">
    <property type="entry name" value="Aldolase_TIM"/>
</dbReference>
<sequence length="340" mass="37748">MSSNSLLEKLRGLSAVDCDTLDSEVAKDLGPFVDCTSNQAIAFFELAKTGIDGIPVHEKLIKESIRDAHSMLSQQSDTTLEELAIEFMMVRLALAIMPNLSGYSHIQTNPRWSYNLQKTIKNAERIVSIFKHLSPDYDTKRVCIKIPATWEGLQACRELEKRGIATLATTLFCMEQAAMAAHVNCTYIAPYVNELKVHFEKGYVDENKAFVLCGLAQRYYRDIKARTRVLPASLTSIDDVLKLAGVDHITVSPPLLTELAATAEQGYQGDIGSAIKTAEAAQVDGKEKYEVILEDESAWRLAFTRSEGGKSEGKIIQAINIFYEMQENLEAIVTKMDTLA</sequence>
<keyword evidence="1" id="KW-0704">Schiff base</keyword>
<keyword evidence="4" id="KW-1185">Reference proteome</keyword>
<dbReference type="Proteomes" id="UP000078559">
    <property type="component" value="Unassembled WGS sequence"/>
</dbReference>
<dbReference type="PROSITE" id="PS00958">
    <property type="entry name" value="TRANSALDOLASE_2"/>
    <property type="match status" value="1"/>
</dbReference>
<dbReference type="UniPathway" id="UPA00115">
    <property type="reaction ID" value="UER00414"/>
</dbReference>
<dbReference type="InterPro" id="IPR018225">
    <property type="entry name" value="Transaldolase_AS"/>
</dbReference>
<gene>
    <name evidence="3" type="ORF">VM1G_11126</name>
</gene>
<dbReference type="SUPFAM" id="SSF51569">
    <property type="entry name" value="Aldolase"/>
    <property type="match status" value="1"/>
</dbReference>
<dbReference type="Pfam" id="PF00923">
    <property type="entry name" value="TAL_FSA"/>
    <property type="match status" value="1"/>
</dbReference>
<dbReference type="PANTHER" id="PTHR10683:SF34">
    <property type="entry name" value="TRANSALDOLASE"/>
    <property type="match status" value="1"/>
</dbReference>
<evidence type="ECO:0000256" key="2">
    <source>
        <dbReference type="RuleBase" id="RU000501"/>
    </source>
</evidence>
<dbReference type="SMR" id="A0A194VJK3"/>
<dbReference type="OrthoDB" id="1711136at2759"/>
<comment type="pathway">
    <text evidence="2">Carbohydrate degradation; pentose phosphate pathway; D-glyceraldehyde 3-phosphate and beta-D-fructose 6-phosphate from D-ribose 5-phosphate and D-xylulose 5-phosphate (non-oxidative stage): step 2/3.</text>
</comment>
<dbReference type="EC" id="2.2.1.2" evidence="2"/>
<dbReference type="EMBL" id="KN796130">
    <property type="protein sequence ID" value="KUI64324.1"/>
    <property type="molecule type" value="Genomic_DNA"/>
</dbReference>
<comment type="catalytic activity">
    <reaction evidence="2">
        <text>D-sedoheptulose 7-phosphate + D-glyceraldehyde 3-phosphate = D-erythrose 4-phosphate + beta-D-fructose 6-phosphate</text>
        <dbReference type="Rhea" id="RHEA:17053"/>
        <dbReference type="ChEBI" id="CHEBI:16897"/>
        <dbReference type="ChEBI" id="CHEBI:57483"/>
        <dbReference type="ChEBI" id="CHEBI:57634"/>
        <dbReference type="ChEBI" id="CHEBI:59776"/>
        <dbReference type="EC" id="2.2.1.2"/>
    </reaction>
</comment>
<evidence type="ECO:0000313" key="4">
    <source>
        <dbReference type="Proteomes" id="UP000078559"/>
    </source>
</evidence>
<keyword evidence="2" id="KW-0570">Pentose shunt</keyword>
<dbReference type="GO" id="GO:0005975">
    <property type="term" value="P:carbohydrate metabolic process"/>
    <property type="evidence" value="ECO:0007669"/>
    <property type="project" value="InterPro"/>
</dbReference>
<dbReference type="InterPro" id="IPR001585">
    <property type="entry name" value="TAL/FSA"/>
</dbReference>
<name>A0A194VJK3_CYTMA</name>
<reference evidence="3" key="1">
    <citation type="submission" date="2014-12" db="EMBL/GenBank/DDBJ databases">
        <title>Genome Sequence of Valsa Canker Pathogens Uncovers a Specific Adaption of Colonization on Woody Bark.</title>
        <authorList>
            <person name="Yin Z."/>
            <person name="Liu H."/>
            <person name="Gao X."/>
            <person name="Li Z."/>
            <person name="Song N."/>
            <person name="Ke X."/>
            <person name="Dai Q."/>
            <person name="Wu Y."/>
            <person name="Sun Y."/>
            <person name="Xu J.-R."/>
            <person name="Kang Z.K."/>
            <person name="Wang L."/>
            <person name="Huang L."/>
        </authorList>
    </citation>
    <scope>NUCLEOTIDE SEQUENCE [LARGE SCALE GENOMIC DNA]</scope>
    <source>
        <strain evidence="3">03-8</strain>
    </source>
</reference>
<evidence type="ECO:0000313" key="3">
    <source>
        <dbReference type="EMBL" id="KUI64324.1"/>
    </source>
</evidence>
<organism evidence="3 4">
    <name type="scientific">Cytospora mali</name>
    <name type="common">Apple Valsa canker fungus</name>
    <name type="synonym">Valsa mali</name>
    <dbReference type="NCBI Taxonomy" id="578113"/>
    <lineage>
        <taxon>Eukaryota</taxon>
        <taxon>Fungi</taxon>
        <taxon>Dikarya</taxon>
        <taxon>Ascomycota</taxon>
        <taxon>Pezizomycotina</taxon>
        <taxon>Sordariomycetes</taxon>
        <taxon>Sordariomycetidae</taxon>
        <taxon>Diaporthales</taxon>
        <taxon>Cytosporaceae</taxon>
        <taxon>Cytospora</taxon>
    </lineage>
</organism>
<accession>A0A194VJK3</accession>
<protein>
    <recommendedName>
        <fullName evidence="2">Transaldolase</fullName>
        <ecNumber evidence="2">2.2.1.2</ecNumber>
    </recommendedName>
</protein>
<evidence type="ECO:0000256" key="1">
    <source>
        <dbReference type="ARBA" id="ARBA00023270"/>
    </source>
</evidence>
<dbReference type="PANTHER" id="PTHR10683">
    <property type="entry name" value="TRANSALDOLASE"/>
    <property type="match status" value="1"/>
</dbReference>
<dbReference type="GO" id="GO:0004801">
    <property type="term" value="F:transaldolase activity"/>
    <property type="evidence" value="ECO:0007669"/>
    <property type="project" value="UniProtKB-EC"/>
</dbReference>
<keyword evidence="2" id="KW-0808">Transferase</keyword>
<dbReference type="AlphaFoldDB" id="A0A194VJK3"/>
<proteinExistence type="predicted"/>
<comment type="function">
    <text evidence="2">Catalyzes the rate-limiting step of the non-oxidative phase in the pentose phosphate pathway. Catalyzes the reversible conversion of sedheptulose-7-phosphate and D-glyceraldehyde 3-phosphate into erythrose-4-phosphate and beta-D-fructose 6-phosphate.</text>
</comment>